<proteinExistence type="predicted"/>
<dbReference type="AlphaFoldDB" id="A0A1R3G256"/>
<dbReference type="EMBL" id="AWUE01023913">
    <property type="protein sequence ID" value="OMO52147.1"/>
    <property type="molecule type" value="Genomic_DNA"/>
</dbReference>
<name>A0A1R3G256_9ROSI</name>
<organism evidence="1 2">
    <name type="scientific">Corchorus olitorius</name>
    <dbReference type="NCBI Taxonomy" id="93759"/>
    <lineage>
        <taxon>Eukaryota</taxon>
        <taxon>Viridiplantae</taxon>
        <taxon>Streptophyta</taxon>
        <taxon>Embryophyta</taxon>
        <taxon>Tracheophyta</taxon>
        <taxon>Spermatophyta</taxon>
        <taxon>Magnoliopsida</taxon>
        <taxon>eudicotyledons</taxon>
        <taxon>Gunneridae</taxon>
        <taxon>Pentapetalae</taxon>
        <taxon>rosids</taxon>
        <taxon>malvids</taxon>
        <taxon>Malvales</taxon>
        <taxon>Malvaceae</taxon>
        <taxon>Grewioideae</taxon>
        <taxon>Apeibeae</taxon>
        <taxon>Corchorus</taxon>
    </lineage>
</organism>
<keyword evidence="2" id="KW-1185">Reference proteome</keyword>
<protein>
    <submittedName>
        <fullName evidence="1">Uncharacterized protein</fullName>
    </submittedName>
</protein>
<accession>A0A1R3G256</accession>
<gene>
    <name evidence="1" type="ORF">COLO4_37389</name>
</gene>
<comment type="caution">
    <text evidence="1">The sequence shown here is derived from an EMBL/GenBank/DDBJ whole genome shotgun (WGS) entry which is preliminary data.</text>
</comment>
<sequence>MTTGCGCEAGIPKPVDDALRALEQRWDQRFQEQDARHRHFETIWETILERLDTLGINANNRRNNREPRVEATLGELVNRQGQMVEDRVAVDNQITPVNCVENRSSSSSS</sequence>
<dbReference type="Proteomes" id="UP000187203">
    <property type="component" value="Unassembled WGS sequence"/>
</dbReference>
<evidence type="ECO:0000313" key="1">
    <source>
        <dbReference type="EMBL" id="OMO52147.1"/>
    </source>
</evidence>
<evidence type="ECO:0000313" key="2">
    <source>
        <dbReference type="Proteomes" id="UP000187203"/>
    </source>
</evidence>
<reference evidence="2" key="1">
    <citation type="submission" date="2013-09" db="EMBL/GenBank/DDBJ databases">
        <title>Corchorus olitorius genome sequencing.</title>
        <authorList>
            <person name="Alam M."/>
            <person name="Haque M.S."/>
            <person name="Islam M.S."/>
            <person name="Emdad E.M."/>
            <person name="Islam M.M."/>
            <person name="Ahmed B."/>
            <person name="Halim A."/>
            <person name="Hossen Q.M.M."/>
            <person name="Hossain M.Z."/>
            <person name="Ahmed R."/>
            <person name="Khan M.M."/>
            <person name="Islam R."/>
            <person name="Rashid M.M."/>
            <person name="Khan S.A."/>
            <person name="Rahman M.S."/>
            <person name="Alam M."/>
            <person name="Yahiya A.S."/>
            <person name="Khan M.S."/>
            <person name="Azam M.S."/>
            <person name="Haque T."/>
            <person name="Lashkar M.Z.H."/>
            <person name="Akhand A.I."/>
            <person name="Morshed G."/>
            <person name="Roy S."/>
            <person name="Uddin K.S."/>
            <person name="Rabeya T."/>
            <person name="Hossain A.S."/>
            <person name="Chowdhury A."/>
            <person name="Snigdha A.R."/>
            <person name="Mortoza M.S."/>
            <person name="Matin S.A."/>
            <person name="Hoque S.M.E."/>
            <person name="Islam M.K."/>
            <person name="Roy D.K."/>
            <person name="Haider R."/>
            <person name="Moosa M.M."/>
            <person name="Elias S.M."/>
            <person name="Hasan A.M."/>
            <person name="Jahan S."/>
            <person name="Shafiuddin M."/>
            <person name="Mahmood N."/>
            <person name="Shommy N.S."/>
        </authorList>
    </citation>
    <scope>NUCLEOTIDE SEQUENCE [LARGE SCALE GENOMIC DNA]</scope>
    <source>
        <strain evidence="2">cv. O-4</strain>
    </source>
</reference>